<evidence type="ECO:0000313" key="3">
    <source>
        <dbReference type="Proteomes" id="UP000054538"/>
    </source>
</evidence>
<dbReference type="Proteomes" id="UP000054538">
    <property type="component" value="Unassembled WGS sequence"/>
</dbReference>
<proteinExistence type="predicted"/>
<feature type="region of interest" description="Disordered" evidence="1">
    <location>
        <begin position="1"/>
        <end position="51"/>
    </location>
</feature>
<accession>A0A0D0DCQ1</accession>
<gene>
    <name evidence="2" type="ORF">PAXRUDRAFT_805883</name>
</gene>
<feature type="compositionally biased region" description="Basic and acidic residues" evidence="1">
    <location>
        <begin position="10"/>
        <end position="24"/>
    </location>
</feature>
<name>A0A0D0DCQ1_9AGAM</name>
<evidence type="ECO:0000256" key="1">
    <source>
        <dbReference type="SAM" id="MobiDB-lite"/>
    </source>
</evidence>
<dbReference type="InParanoid" id="A0A0D0DCQ1"/>
<sequence>MRAGSGVNRDPARDRAVRDKRQDPHPSSSIFLQSLEYPPGSLPRPSWLSTA</sequence>
<dbReference type="EMBL" id="KN825695">
    <property type="protein sequence ID" value="KIK81996.1"/>
    <property type="molecule type" value="Genomic_DNA"/>
</dbReference>
<protein>
    <submittedName>
        <fullName evidence="2">Uncharacterized protein</fullName>
    </submittedName>
</protein>
<evidence type="ECO:0000313" key="2">
    <source>
        <dbReference type="EMBL" id="KIK81996.1"/>
    </source>
</evidence>
<organism evidence="2 3">
    <name type="scientific">Paxillus rubicundulus Ve08.2h10</name>
    <dbReference type="NCBI Taxonomy" id="930991"/>
    <lineage>
        <taxon>Eukaryota</taxon>
        <taxon>Fungi</taxon>
        <taxon>Dikarya</taxon>
        <taxon>Basidiomycota</taxon>
        <taxon>Agaricomycotina</taxon>
        <taxon>Agaricomycetes</taxon>
        <taxon>Agaricomycetidae</taxon>
        <taxon>Boletales</taxon>
        <taxon>Paxilineae</taxon>
        <taxon>Paxillaceae</taxon>
        <taxon>Paxillus</taxon>
    </lineage>
</organism>
<keyword evidence="3" id="KW-1185">Reference proteome</keyword>
<dbReference type="HOGENOM" id="CLU_3107100_0_0_1"/>
<reference evidence="3" key="2">
    <citation type="submission" date="2015-01" db="EMBL/GenBank/DDBJ databases">
        <title>Evolutionary Origins and Diversification of the Mycorrhizal Mutualists.</title>
        <authorList>
            <consortium name="DOE Joint Genome Institute"/>
            <consortium name="Mycorrhizal Genomics Consortium"/>
            <person name="Kohler A."/>
            <person name="Kuo A."/>
            <person name="Nagy L.G."/>
            <person name="Floudas D."/>
            <person name="Copeland A."/>
            <person name="Barry K.W."/>
            <person name="Cichocki N."/>
            <person name="Veneault-Fourrey C."/>
            <person name="LaButti K."/>
            <person name="Lindquist E.A."/>
            <person name="Lipzen A."/>
            <person name="Lundell T."/>
            <person name="Morin E."/>
            <person name="Murat C."/>
            <person name="Riley R."/>
            <person name="Ohm R."/>
            <person name="Sun H."/>
            <person name="Tunlid A."/>
            <person name="Henrissat B."/>
            <person name="Grigoriev I.V."/>
            <person name="Hibbett D.S."/>
            <person name="Martin F."/>
        </authorList>
    </citation>
    <scope>NUCLEOTIDE SEQUENCE [LARGE SCALE GENOMIC DNA]</scope>
    <source>
        <strain evidence="3">Ve08.2h10</strain>
    </source>
</reference>
<reference evidence="2 3" key="1">
    <citation type="submission" date="2014-04" db="EMBL/GenBank/DDBJ databases">
        <authorList>
            <consortium name="DOE Joint Genome Institute"/>
            <person name="Kuo A."/>
            <person name="Kohler A."/>
            <person name="Jargeat P."/>
            <person name="Nagy L.G."/>
            <person name="Floudas D."/>
            <person name="Copeland A."/>
            <person name="Barry K.W."/>
            <person name="Cichocki N."/>
            <person name="Veneault-Fourrey C."/>
            <person name="LaButti K."/>
            <person name="Lindquist E.A."/>
            <person name="Lipzen A."/>
            <person name="Lundell T."/>
            <person name="Morin E."/>
            <person name="Murat C."/>
            <person name="Sun H."/>
            <person name="Tunlid A."/>
            <person name="Henrissat B."/>
            <person name="Grigoriev I.V."/>
            <person name="Hibbett D.S."/>
            <person name="Martin F."/>
            <person name="Nordberg H.P."/>
            <person name="Cantor M.N."/>
            <person name="Hua S.X."/>
        </authorList>
    </citation>
    <scope>NUCLEOTIDE SEQUENCE [LARGE SCALE GENOMIC DNA]</scope>
    <source>
        <strain evidence="2 3">Ve08.2h10</strain>
    </source>
</reference>
<dbReference type="AlphaFoldDB" id="A0A0D0DCQ1"/>